<organism evidence="1 2">
    <name type="scientific">Kingdonia uniflora</name>
    <dbReference type="NCBI Taxonomy" id="39325"/>
    <lineage>
        <taxon>Eukaryota</taxon>
        <taxon>Viridiplantae</taxon>
        <taxon>Streptophyta</taxon>
        <taxon>Embryophyta</taxon>
        <taxon>Tracheophyta</taxon>
        <taxon>Spermatophyta</taxon>
        <taxon>Magnoliopsida</taxon>
        <taxon>Ranunculales</taxon>
        <taxon>Circaeasteraceae</taxon>
        <taxon>Kingdonia</taxon>
    </lineage>
</organism>
<protein>
    <submittedName>
        <fullName evidence="1">Uncharacterized protein</fullName>
    </submittedName>
</protein>
<proteinExistence type="predicted"/>
<comment type="caution">
    <text evidence="1">The sequence shown here is derived from an EMBL/GenBank/DDBJ whole genome shotgun (WGS) entry which is preliminary data.</text>
</comment>
<dbReference type="EMBL" id="JACGCM010002630">
    <property type="protein sequence ID" value="KAF6137713.1"/>
    <property type="molecule type" value="Genomic_DNA"/>
</dbReference>
<keyword evidence="2" id="KW-1185">Reference proteome</keyword>
<accession>A0A7J7L538</accession>
<evidence type="ECO:0000313" key="2">
    <source>
        <dbReference type="Proteomes" id="UP000541444"/>
    </source>
</evidence>
<name>A0A7J7L538_9MAGN</name>
<evidence type="ECO:0000313" key="1">
    <source>
        <dbReference type="EMBL" id="KAF6137713.1"/>
    </source>
</evidence>
<reference evidence="1 2" key="1">
    <citation type="journal article" date="2020" name="IScience">
        <title>Genome Sequencing of the Endangered Kingdonia uniflora (Circaeasteraceae, Ranunculales) Reveals Potential Mechanisms of Evolutionary Specialization.</title>
        <authorList>
            <person name="Sun Y."/>
            <person name="Deng T."/>
            <person name="Zhang A."/>
            <person name="Moore M.J."/>
            <person name="Landis J.B."/>
            <person name="Lin N."/>
            <person name="Zhang H."/>
            <person name="Zhang X."/>
            <person name="Huang J."/>
            <person name="Zhang X."/>
            <person name="Sun H."/>
            <person name="Wang H."/>
        </authorList>
    </citation>
    <scope>NUCLEOTIDE SEQUENCE [LARGE SCALE GENOMIC DNA]</scope>
    <source>
        <strain evidence="1">TB1705</strain>
        <tissue evidence="1">Leaf</tissue>
    </source>
</reference>
<dbReference type="AlphaFoldDB" id="A0A7J7L538"/>
<gene>
    <name evidence="1" type="ORF">GIB67_023647</name>
</gene>
<sequence>MEEGSLSPTFNKDIVVEDMLVLEGNTFRNMELLNHMLVQHFSIMAVLVTPKVASWGVDSTVMSQCISLFRNASPTLVETQSVSEGFAAYYVRKSLSTVVPQPLTSKNFLMSMMNEADGA</sequence>
<dbReference type="Proteomes" id="UP000541444">
    <property type="component" value="Unassembled WGS sequence"/>
</dbReference>
<dbReference type="OrthoDB" id="1930137at2759"/>